<sequence length="760" mass="80925">MSKRLSAALVVAVAIGLLAAPAVGAANVSDVQASDYTMDVQTDGQTDTHDIQVTNSGQNGTNADVTITGEPSGVSVSGADTYLAPGTTTDVPLDITAGFDAESGTVSGNVNGEPFEFYLTVNTPPLAGFEDEPLDIGNVLVGQSNSGEVTVEQVSGDGSLDGVEITQVRGDQDATLDFSGGFSVSGSSGTVDWTVTPDSNAPQHEDLEWTVELSDSRYPDATREVDVEARVIYPGYFGELSLDDDEFTFDEPRDEGDTLTRTIDLEIPNDGDTPIEVGSVSASSSDPGVSVTASSTPNEIDGQSTEEAALRVTADRDLPEGSYDISATVDTPGFDGDDASLDGSFEIVHETRLVADDTDIGDVAIGEANSRTVTISEELGYNDVNDIETTLTNGPEEWLTLESAPSSVSAGGSEDASFSVEFDTSAELGESYEWEYDVDGDGDDASITVTASPVPLDLEPIQNELSEYDTAVADSTLELVDRMDERLRSGESANQEISTVLTFGEAATLYSEAIEEADSHLKSGEHTEAQSAIIRAAAAYNTMGLQAERLENDELRGLANTARSDAEGDLDRLIQEQRAYYEDRLESGEMSLIEEATTQRQLARIALLQGDEQRANQLENDAEEAFNSYSDSVSTGEQAVQEAESTWSEMEDDQFVVVLGQPLLLNPADYDAFMAGTASIDDAYQEAISAFESAGETTRAEEVTAEYESRTAALGIARYSLFGAIGAYALVAVGLTVRTARRMFWYVRDTQESVSGDFLV</sequence>
<accession>A0ABT4Z635</accession>
<evidence type="ECO:0000313" key="3">
    <source>
        <dbReference type="EMBL" id="MDB2293644.1"/>
    </source>
</evidence>
<organism evidence="3 4">
    <name type="scientific">Halorubrum ezzemoulense</name>
    <name type="common">Halorubrum chaoviator</name>
    <dbReference type="NCBI Taxonomy" id="337243"/>
    <lineage>
        <taxon>Archaea</taxon>
        <taxon>Methanobacteriati</taxon>
        <taxon>Methanobacteriota</taxon>
        <taxon>Stenosarchaea group</taxon>
        <taxon>Halobacteria</taxon>
        <taxon>Halobacteriales</taxon>
        <taxon>Haloferacaceae</taxon>
        <taxon>Halorubrum</taxon>
    </lineage>
</organism>
<dbReference type="EMBL" id="JAQLUK010000025">
    <property type="protein sequence ID" value="MDB2293644.1"/>
    <property type="molecule type" value="Genomic_DNA"/>
</dbReference>
<keyword evidence="2" id="KW-0812">Transmembrane</keyword>
<proteinExistence type="predicted"/>
<feature type="compositionally biased region" description="Low complexity" evidence="1">
    <location>
        <begin position="279"/>
        <end position="291"/>
    </location>
</feature>
<reference evidence="3 4" key="1">
    <citation type="submission" date="2023-01" db="EMBL/GenBank/DDBJ databases">
        <title>Halorubrum ezzemoulense from Santa Pola, Spain.</title>
        <authorList>
            <person name="Feng Y."/>
            <person name="Louyakis A.S."/>
            <person name="Gogarten J.P."/>
        </authorList>
    </citation>
    <scope>NUCLEOTIDE SEQUENCE [LARGE SCALE GENOMIC DNA]</scope>
    <source>
        <strain evidence="3 4">AMM015</strain>
    </source>
</reference>
<keyword evidence="4" id="KW-1185">Reference proteome</keyword>
<dbReference type="RefSeq" id="WP_271946505.1">
    <property type="nucleotide sequence ID" value="NZ_JAQLTV010000020.1"/>
</dbReference>
<evidence type="ECO:0000256" key="2">
    <source>
        <dbReference type="SAM" id="Phobius"/>
    </source>
</evidence>
<evidence type="ECO:0008006" key="5">
    <source>
        <dbReference type="Google" id="ProtNLM"/>
    </source>
</evidence>
<keyword evidence="2" id="KW-0472">Membrane</keyword>
<keyword evidence="2" id="KW-1133">Transmembrane helix</keyword>
<protein>
    <recommendedName>
        <fullName evidence="5">CARDB domain-containing protein</fullName>
    </recommendedName>
</protein>
<evidence type="ECO:0000256" key="1">
    <source>
        <dbReference type="SAM" id="MobiDB-lite"/>
    </source>
</evidence>
<dbReference type="Proteomes" id="UP001210528">
    <property type="component" value="Unassembled WGS sequence"/>
</dbReference>
<evidence type="ECO:0000313" key="4">
    <source>
        <dbReference type="Proteomes" id="UP001210528"/>
    </source>
</evidence>
<gene>
    <name evidence="3" type="ORF">PM085_15405</name>
</gene>
<feature type="compositionally biased region" description="Polar residues" evidence="1">
    <location>
        <begin position="292"/>
        <end position="305"/>
    </location>
</feature>
<name>A0ABT4Z635_HALEZ</name>
<feature type="region of interest" description="Disordered" evidence="1">
    <location>
        <begin position="279"/>
        <end position="305"/>
    </location>
</feature>
<feature type="transmembrane region" description="Helical" evidence="2">
    <location>
        <begin position="719"/>
        <end position="737"/>
    </location>
</feature>
<comment type="caution">
    <text evidence="3">The sequence shown here is derived from an EMBL/GenBank/DDBJ whole genome shotgun (WGS) entry which is preliminary data.</text>
</comment>